<evidence type="ECO:0000259" key="2">
    <source>
        <dbReference type="Pfam" id="PF17289"/>
    </source>
</evidence>
<protein>
    <recommendedName>
        <fullName evidence="2">Terminase large subunit gp17-like C-terminal domain-containing protein</fullName>
    </recommendedName>
</protein>
<evidence type="ECO:0000256" key="1">
    <source>
        <dbReference type="ARBA" id="ARBA00022612"/>
    </source>
</evidence>
<dbReference type="Pfam" id="PF03237">
    <property type="entry name" value="Terminase_6N"/>
    <property type="match status" value="1"/>
</dbReference>
<dbReference type="SUPFAM" id="SSF52540">
    <property type="entry name" value="P-loop containing nucleoside triphosphate hydrolases"/>
    <property type="match status" value="1"/>
</dbReference>
<gene>
    <name evidence="3" type="ORF">M2280_004532</name>
</gene>
<reference evidence="3 4" key="1">
    <citation type="submission" date="2023-04" db="EMBL/GenBank/DDBJ databases">
        <title>Forest soil microbial communities from Buena Vista Peninsula, Colon Province, Panama.</title>
        <authorList>
            <person name="Bouskill N."/>
        </authorList>
    </citation>
    <scope>NUCLEOTIDE SEQUENCE [LARGE SCALE GENOMIC DNA]</scope>
    <source>
        <strain evidence="3 4">CFH S0262</strain>
    </source>
</reference>
<dbReference type="EMBL" id="JARXVC010000013">
    <property type="protein sequence ID" value="MDH6283289.1"/>
    <property type="molecule type" value="Genomic_DNA"/>
</dbReference>
<name>A0ABT6MHE7_9NOCA</name>
<feature type="domain" description="Terminase large subunit gp17-like C-terminal" evidence="2">
    <location>
        <begin position="268"/>
        <end position="437"/>
    </location>
</feature>
<dbReference type="Gene3D" id="3.40.50.300">
    <property type="entry name" value="P-loop containing nucleotide triphosphate hydrolases"/>
    <property type="match status" value="1"/>
</dbReference>
<accession>A0ABT6MHE7</accession>
<dbReference type="Gene3D" id="3.30.420.240">
    <property type="match status" value="1"/>
</dbReference>
<dbReference type="RefSeq" id="WP_280762564.1">
    <property type="nucleotide sequence ID" value="NZ_JARXVC010000013.1"/>
</dbReference>
<dbReference type="Proteomes" id="UP001160334">
    <property type="component" value="Unassembled WGS sequence"/>
</dbReference>
<evidence type="ECO:0000313" key="3">
    <source>
        <dbReference type="EMBL" id="MDH6283289.1"/>
    </source>
</evidence>
<comment type="caution">
    <text evidence="3">The sequence shown here is derived from an EMBL/GenBank/DDBJ whole genome shotgun (WGS) entry which is preliminary data.</text>
</comment>
<evidence type="ECO:0000313" key="4">
    <source>
        <dbReference type="Proteomes" id="UP001160334"/>
    </source>
</evidence>
<dbReference type="Pfam" id="PF17289">
    <property type="entry name" value="Terminase_6C"/>
    <property type="match status" value="1"/>
</dbReference>
<proteinExistence type="predicted"/>
<keyword evidence="1" id="KW-1188">Viral release from host cell</keyword>
<dbReference type="InterPro" id="IPR027417">
    <property type="entry name" value="P-loop_NTPase"/>
</dbReference>
<organism evidence="3 4">
    <name type="scientific">Prescottella agglutinans</name>
    <dbReference type="NCBI Taxonomy" id="1644129"/>
    <lineage>
        <taxon>Bacteria</taxon>
        <taxon>Bacillati</taxon>
        <taxon>Actinomycetota</taxon>
        <taxon>Actinomycetes</taxon>
        <taxon>Mycobacteriales</taxon>
        <taxon>Nocardiaceae</taxon>
        <taxon>Prescottella</taxon>
    </lineage>
</organism>
<sequence>MTATIDRTLIRDARNDIDIFARKIVGAPLWPHQLELAYSPAKIRSVNSGRQAGKSRTLALLALHQAFSVPGSKTLILSAGEDAAKVLLASIGELLASPLLAGAAVEENKSRIVLSTGSEIVCVPASTRQVRGRSIDLLILDEANFMAEDLWTAAQFTVIARPGSRIVMASSPWTQDHFFARTWREGTLNPSDQHASFHWPSTASPLVDQDLLETFKATMTARDYAREVEAQWVDDQGSYFTTAELDNAVADYELIPPENAHKQLAVAGVDWGYNDANALVLLGVLDDQELNRGKHRDEIVYFIPWLEHHHKMPYAQFIDRIAEVARGYRLDSIISERNGVGQYPTEALRTAINGRHFAGGHFTRVLPVTTDNRRKTSGYGTMKVLLQQGRLILPRHPELLKQLHNLEYEQTPSGAVRIEVPEHAGHDDLSDAAMQLMSTIDGHFTAWRPDDPRPTRCQILTTGNGTRIPEKPRCWDLPYALGRGRGRDKGDGW</sequence>
<dbReference type="InterPro" id="IPR035421">
    <property type="entry name" value="Terminase_6C"/>
</dbReference>
<keyword evidence="4" id="KW-1185">Reference proteome</keyword>